<feature type="repeat" description="ANK" evidence="3">
    <location>
        <begin position="744"/>
        <end position="776"/>
    </location>
</feature>
<dbReference type="PROSITE" id="PS50297">
    <property type="entry name" value="ANK_REP_REGION"/>
    <property type="match status" value="10"/>
</dbReference>
<protein>
    <recommendedName>
        <fullName evidence="4">GPI inositol-deacylase winged helix domain-containing protein</fullName>
    </recommendedName>
</protein>
<dbReference type="Proteomes" id="UP000236546">
    <property type="component" value="Unassembled WGS sequence"/>
</dbReference>
<feature type="repeat" description="ANK" evidence="3">
    <location>
        <begin position="401"/>
        <end position="433"/>
    </location>
</feature>
<dbReference type="PRINTS" id="PR01415">
    <property type="entry name" value="ANKYRIN"/>
</dbReference>
<feature type="repeat" description="ANK" evidence="3">
    <location>
        <begin position="506"/>
        <end position="538"/>
    </location>
</feature>
<feature type="repeat" description="ANK" evidence="3">
    <location>
        <begin position="440"/>
        <end position="472"/>
    </location>
</feature>
<evidence type="ECO:0000313" key="6">
    <source>
        <dbReference type="Proteomes" id="UP000236546"/>
    </source>
</evidence>
<name>A0A2K0SXW6_9HYPO</name>
<feature type="repeat" description="ANK" evidence="3">
    <location>
        <begin position="539"/>
        <end position="571"/>
    </location>
</feature>
<dbReference type="OrthoDB" id="5243355at2759"/>
<reference evidence="5 6" key="1">
    <citation type="submission" date="2017-02" db="EMBL/GenBank/DDBJ databases">
        <title>Genomes of Trichoderma spp. with biocontrol activity.</title>
        <authorList>
            <person name="Gardiner D."/>
            <person name="Kazan K."/>
            <person name="Vos C."/>
            <person name="Harvey P."/>
        </authorList>
    </citation>
    <scope>NUCLEOTIDE SEQUENCE [LARGE SCALE GENOMIC DNA]</scope>
    <source>
        <strain evidence="5 6">A5MH</strain>
    </source>
</reference>
<feature type="repeat" description="ANK" evidence="3">
    <location>
        <begin position="677"/>
        <end position="700"/>
    </location>
</feature>
<dbReference type="EMBL" id="MTYH01000114">
    <property type="protein sequence ID" value="PNP38119.1"/>
    <property type="molecule type" value="Genomic_DNA"/>
</dbReference>
<dbReference type="AlphaFoldDB" id="A0A2K0SXW6"/>
<feature type="repeat" description="ANK" evidence="3">
    <location>
        <begin position="368"/>
        <end position="400"/>
    </location>
</feature>
<gene>
    <name evidence="5" type="ORF">TGAMA5MH_09983</name>
</gene>
<dbReference type="InterPro" id="IPR002110">
    <property type="entry name" value="Ankyrin_rpt"/>
</dbReference>
<dbReference type="Pfam" id="PF12796">
    <property type="entry name" value="Ank_2"/>
    <property type="match status" value="6"/>
</dbReference>
<dbReference type="SMART" id="SM00248">
    <property type="entry name" value="ANK"/>
    <property type="match status" value="15"/>
</dbReference>
<evidence type="ECO:0000256" key="2">
    <source>
        <dbReference type="ARBA" id="ARBA00023043"/>
    </source>
</evidence>
<evidence type="ECO:0000259" key="4">
    <source>
        <dbReference type="Pfam" id="PF22939"/>
    </source>
</evidence>
<dbReference type="PANTHER" id="PTHR24178:SF9">
    <property type="entry name" value="ANK_REP_REGION DOMAIN-CONTAINING PROTEIN"/>
    <property type="match status" value="1"/>
</dbReference>
<dbReference type="InterPro" id="IPR054471">
    <property type="entry name" value="GPIID_WHD"/>
</dbReference>
<sequence length="904" mass="100632">MFVYLLEKVFVVVDGLDECPHREIDDIRDQLLDQLKALPLKTQLLFTSRDLPAIALNFATDRRLEIHASRHAIEGYLQARINNSKNLRRHIQRKPDLRQAIIDTVAQKADGMFLLVRIYIDLLATKNVLGMVESTLRNLPEGLKELDTAYDDVITRIQNQDDDDVAMAKQILTWLYYAARPLTLQELRHSLAVNLVAEADPDATELDEAFLPDEEVIASVCAGIVTCHAESNTVSFIHYTTKEYFKRRMDRRQVERFLHLEVSIAETCLMYLSFEREEVEQFAIAKREKPYWYTFQKYTENECPDWDIDMCYPLFRYAARYWGDHANSLLRQVTKDLIMKFVMQPTALAASFHALIEQEDLYLYYFPIDFSGLYLASFFGLNEIVMMLLEAGQHINTKNKQNWTALHMAAARGHAVTVQLLVDKGADVNAATYKPNYVASGSTALHWAARNGHEKVLQVLLENGAEIDLQTPGHETALHWAAQNGHVRAITLLLDKGANLEAHAGHWITPLESAASCGEEAAVRILIDRGADLSNTTDSGRPLLHLAAQGGCVEVVQLLLEMGCQVNGGSALWAAAGSQSQRRDELVRLLLKDGADVSERPGDSFWLNSYKGETALHHSARSAFDTTVRLLLENGAEVDARNEDGETSLHLAAAEGCETVVQGLLEQGADVGAKNQAGETALQLAARNGHEGIVRHLLDHLGEEINPQALLATAKIFKVATTGDEKAMQVLIEDGADITIRGQDDETALHVAAKEGHVALSRFLLENGANINALDRYEETPISKALDFGHTGVVRLLIEHKADLEQGCSPLFEAVNPWNGRAKVEIVQLLLDNGADVISARNWWKDTTLLHAAVRQGSKPIVELLLEYGAEVGMRDRDGDTALDVSIKVGREDISNILLEKRCL</sequence>
<feature type="domain" description="GPI inositol-deacylase winged helix" evidence="4">
    <location>
        <begin position="166"/>
        <end position="246"/>
    </location>
</feature>
<keyword evidence="1" id="KW-0677">Repeat</keyword>
<proteinExistence type="predicted"/>
<evidence type="ECO:0000256" key="1">
    <source>
        <dbReference type="ARBA" id="ARBA00022737"/>
    </source>
</evidence>
<evidence type="ECO:0000313" key="5">
    <source>
        <dbReference type="EMBL" id="PNP38119.1"/>
    </source>
</evidence>
<evidence type="ECO:0000256" key="3">
    <source>
        <dbReference type="PROSITE-ProRule" id="PRU00023"/>
    </source>
</evidence>
<dbReference type="InterPro" id="IPR036770">
    <property type="entry name" value="Ankyrin_rpt-contain_sf"/>
</dbReference>
<dbReference type="Gene3D" id="1.25.40.20">
    <property type="entry name" value="Ankyrin repeat-containing domain"/>
    <property type="match status" value="7"/>
</dbReference>
<feature type="repeat" description="ANK" evidence="3">
    <location>
        <begin position="611"/>
        <end position="643"/>
    </location>
</feature>
<organism evidence="5 6">
    <name type="scientific">Trichoderma gamsii</name>
    <dbReference type="NCBI Taxonomy" id="398673"/>
    <lineage>
        <taxon>Eukaryota</taxon>
        <taxon>Fungi</taxon>
        <taxon>Dikarya</taxon>
        <taxon>Ascomycota</taxon>
        <taxon>Pezizomycotina</taxon>
        <taxon>Sordariomycetes</taxon>
        <taxon>Hypocreomycetidae</taxon>
        <taxon>Hypocreales</taxon>
        <taxon>Hypocreaceae</taxon>
        <taxon>Trichoderma</taxon>
    </lineage>
</organism>
<feature type="repeat" description="ANK" evidence="3">
    <location>
        <begin position="845"/>
        <end position="877"/>
    </location>
</feature>
<comment type="caution">
    <text evidence="5">The sequence shown here is derived from an EMBL/GenBank/DDBJ whole genome shotgun (WGS) entry which is preliminary data.</text>
</comment>
<dbReference type="PANTHER" id="PTHR24178">
    <property type="entry name" value="MOLTING PROTEIN MLT-4"/>
    <property type="match status" value="1"/>
</dbReference>
<feature type="repeat" description="ANK" evidence="3">
    <location>
        <begin position="567"/>
        <end position="602"/>
    </location>
</feature>
<dbReference type="PROSITE" id="PS50088">
    <property type="entry name" value="ANK_REPEAT"/>
    <property type="match status" value="12"/>
</dbReference>
<feature type="repeat" description="ANK" evidence="3">
    <location>
        <begin position="473"/>
        <end position="505"/>
    </location>
</feature>
<dbReference type="Pfam" id="PF22939">
    <property type="entry name" value="WHD_GPIID"/>
    <property type="match status" value="1"/>
</dbReference>
<keyword evidence="2 3" id="KW-0040">ANK repeat</keyword>
<dbReference type="Pfam" id="PF00023">
    <property type="entry name" value="Ank"/>
    <property type="match status" value="1"/>
</dbReference>
<accession>A0A2K0SXW6</accession>
<feature type="repeat" description="ANK" evidence="3">
    <location>
        <begin position="644"/>
        <end position="676"/>
    </location>
</feature>
<dbReference type="SUPFAM" id="SSF48403">
    <property type="entry name" value="Ankyrin repeat"/>
    <property type="match status" value="2"/>
</dbReference>